<name>A0A918K491_9GAMM</name>
<feature type="domain" description="T-SNARE coiled-coil homology" evidence="12">
    <location>
        <begin position="456"/>
        <end position="518"/>
    </location>
</feature>
<evidence type="ECO:0000313" key="14">
    <source>
        <dbReference type="EMBL" id="GGX45104.1"/>
    </source>
</evidence>
<evidence type="ECO:0000259" key="12">
    <source>
        <dbReference type="PROSITE" id="PS50192"/>
    </source>
</evidence>
<dbReference type="AlphaFoldDB" id="A0A918K491"/>
<evidence type="ECO:0000256" key="5">
    <source>
        <dbReference type="ARBA" id="ARBA00023136"/>
    </source>
</evidence>
<dbReference type="Pfam" id="PF00015">
    <property type="entry name" value="MCPsignal"/>
    <property type="match status" value="1"/>
</dbReference>
<comment type="similarity">
    <text evidence="7">Belongs to the methyl-accepting chemotaxis (MCP) protein family.</text>
</comment>
<reference evidence="14" key="2">
    <citation type="submission" date="2020-09" db="EMBL/GenBank/DDBJ databases">
        <authorList>
            <person name="Sun Q."/>
            <person name="Kim S."/>
        </authorList>
    </citation>
    <scope>NUCLEOTIDE SEQUENCE</scope>
    <source>
        <strain evidence="14">KCTC 22169</strain>
    </source>
</reference>
<evidence type="ECO:0000256" key="4">
    <source>
        <dbReference type="ARBA" id="ARBA00022989"/>
    </source>
</evidence>
<keyword evidence="15" id="KW-1185">Reference proteome</keyword>
<dbReference type="PROSITE" id="PS50192">
    <property type="entry name" value="T_SNARE"/>
    <property type="match status" value="1"/>
</dbReference>
<dbReference type="InterPro" id="IPR004090">
    <property type="entry name" value="Chemotax_Me-accpt_rcpt"/>
</dbReference>
<organism evidence="14 15">
    <name type="scientific">Saccharospirillum salsuginis</name>
    <dbReference type="NCBI Taxonomy" id="418750"/>
    <lineage>
        <taxon>Bacteria</taxon>
        <taxon>Pseudomonadati</taxon>
        <taxon>Pseudomonadota</taxon>
        <taxon>Gammaproteobacteria</taxon>
        <taxon>Oceanospirillales</taxon>
        <taxon>Saccharospirillaceae</taxon>
        <taxon>Saccharospirillum</taxon>
    </lineage>
</organism>
<gene>
    <name evidence="14" type="ORF">GCM10007392_09920</name>
</gene>
<dbReference type="InterPro" id="IPR024478">
    <property type="entry name" value="HlyB_4HB_MCP"/>
</dbReference>
<feature type="transmembrane region" description="Helical" evidence="10">
    <location>
        <begin position="186"/>
        <end position="210"/>
    </location>
</feature>
<dbReference type="InterPro" id="IPR004089">
    <property type="entry name" value="MCPsignal_dom"/>
</dbReference>
<dbReference type="PROSITE" id="PS50111">
    <property type="entry name" value="CHEMOTAXIS_TRANSDUC_2"/>
    <property type="match status" value="1"/>
</dbReference>
<evidence type="ECO:0000256" key="10">
    <source>
        <dbReference type="SAM" id="Phobius"/>
    </source>
</evidence>
<evidence type="ECO:0000256" key="1">
    <source>
        <dbReference type="ARBA" id="ARBA00004429"/>
    </source>
</evidence>
<dbReference type="InterPro" id="IPR000727">
    <property type="entry name" value="T_SNARE_dom"/>
</dbReference>
<keyword evidence="2" id="KW-1003">Cell membrane</keyword>
<dbReference type="SMART" id="SM00304">
    <property type="entry name" value="HAMP"/>
    <property type="match status" value="1"/>
</dbReference>
<dbReference type="SUPFAM" id="SSF58104">
    <property type="entry name" value="Methyl-accepting chemotaxis protein (MCP) signaling domain"/>
    <property type="match status" value="1"/>
</dbReference>
<dbReference type="GO" id="GO:0005886">
    <property type="term" value="C:plasma membrane"/>
    <property type="evidence" value="ECO:0007669"/>
    <property type="project" value="UniProtKB-SubCell"/>
</dbReference>
<dbReference type="CDD" id="cd11386">
    <property type="entry name" value="MCP_signal"/>
    <property type="match status" value="1"/>
</dbReference>
<sequence length="541" mass="58950">MLSRFSIKALLATLVLVPLAVLVLVIVLSLQTMVRLVQGVDSLYADRVVPLKQIKVTSDSYGIAVVDAFQKYRAGMIGRSELIDEVTEAVETGSREWALYLQTRLTPREKTLIEAAETHLGPVEQFIDRYLAMAEAETLASVDQDRFTTELYTTFDPLTASLNDLVDLQKDEASVFVERTDADFEVLFWELVIAAVVLVIAVALAGYFIYRSINRPIGALRTIMSDIADNKDLTRRVEVIGRDEVAQLGTDFNRMLERFQTLIAQLRDAAEQSSTAAEEMSAVSTQVSTTVQEQEEQVNMVATAITEMSGAVQEVANNASETSNRASEADTQSQQGRAKVKDNLDSIHTLSESIREASRVITALHEQSGDITEVLTVIRNIAEQTNLLALNAAIESARAGEAGRGFAVVADEVRKLAQNTQEATESISEMIDKLQLSAQDAVSTMGRASEQAGRSVEFAQASGDILEAIAESVSRIAEMNIQVSTATEEQASVANEITENINRFSGGLSEVAQSAEQSARASGEIARLSNDLQQQVTVFRA</sequence>
<dbReference type="RefSeq" id="WP_194523963.1">
    <property type="nucleotide sequence ID" value="NZ_BMXR01000002.1"/>
</dbReference>
<dbReference type="EMBL" id="BMXR01000002">
    <property type="protein sequence ID" value="GGX45104.1"/>
    <property type="molecule type" value="Genomic_DNA"/>
</dbReference>
<dbReference type="Gene3D" id="1.10.287.950">
    <property type="entry name" value="Methyl-accepting chemotaxis protein"/>
    <property type="match status" value="1"/>
</dbReference>
<dbReference type="Pfam" id="PF00672">
    <property type="entry name" value="HAMP"/>
    <property type="match status" value="1"/>
</dbReference>
<evidence type="ECO:0000256" key="2">
    <source>
        <dbReference type="ARBA" id="ARBA00022519"/>
    </source>
</evidence>
<evidence type="ECO:0000256" key="3">
    <source>
        <dbReference type="ARBA" id="ARBA00022692"/>
    </source>
</evidence>
<dbReference type="CDD" id="cd06225">
    <property type="entry name" value="HAMP"/>
    <property type="match status" value="1"/>
</dbReference>
<evidence type="ECO:0000256" key="6">
    <source>
        <dbReference type="ARBA" id="ARBA00023224"/>
    </source>
</evidence>
<dbReference type="Pfam" id="PF12729">
    <property type="entry name" value="4HB_MCP_1"/>
    <property type="match status" value="1"/>
</dbReference>
<dbReference type="GO" id="GO:0006935">
    <property type="term" value="P:chemotaxis"/>
    <property type="evidence" value="ECO:0007669"/>
    <property type="project" value="InterPro"/>
</dbReference>
<dbReference type="FunFam" id="1.10.287.950:FF:000001">
    <property type="entry name" value="Methyl-accepting chemotaxis sensory transducer"/>
    <property type="match status" value="1"/>
</dbReference>
<dbReference type="GO" id="GO:0004888">
    <property type="term" value="F:transmembrane signaling receptor activity"/>
    <property type="evidence" value="ECO:0007669"/>
    <property type="project" value="InterPro"/>
</dbReference>
<dbReference type="GO" id="GO:0007165">
    <property type="term" value="P:signal transduction"/>
    <property type="evidence" value="ECO:0007669"/>
    <property type="project" value="UniProtKB-KW"/>
</dbReference>
<dbReference type="SMART" id="SM00283">
    <property type="entry name" value="MA"/>
    <property type="match status" value="1"/>
</dbReference>
<dbReference type="PROSITE" id="PS50885">
    <property type="entry name" value="HAMP"/>
    <property type="match status" value="1"/>
</dbReference>
<dbReference type="PRINTS" id="PR00260">
    <property type="entry name" value="CHEMTRNSDUCR"/>
</dbReference>
<comment type="caution">
    <text evidence="14">The sequence shown here is derived from an EMBL/GenBank/DDBJ whole genome shotgun (WGS) entry which is preliminary data.</text>
</comment>
<keyword evidence="4 10" id="KW-1133">Transmembrane helix</keyword>
<dbReference type="PANTHER" id="PTHR32089:SF119">
    <property type="entry name" value="METHYL-ACCEPTING CHEMOTAXIS PROTEIN CTPL"/>
    <property type="match status" value="1"/>
</dbReference>
<feature type="domain" description="Methyl-accepting transducer" evidence="11">
    <location>
        <begin position="269"/>
        <end position="505"/>
    </location>
</feature>
<dbReference type="PANTHER" id="PTHR32089">
    <property type="entry name" value="METHYL-ACCEPTING CHEMOTAXIS PROTEIN MCPB"/>
    <property type="match status" value="1"/>
</dbReference>
<dbReference type="Proteomes" id="UP000626148">
    <property type="component" value="Unassembled WGS sequence"/>
</dbReference>
<evidence type="ECO:0000256" key="9">
    <source>
        <dbReference type="SAM" id="MobiDB-lite"/>
    </source>
</evidence>
<feature type="region of interest" description="Disordered" evidence="9">
    <location>
        <begin position="316"/>
        <end position="343"/>
    </location>
</feature>
<evidence type="ECO:0000256" key="7">
    <source>
        <dbReference type="ARBA" id="ARBA00029447"/>
    </source>
</evidence>
<feature type="domain" description="HAMP" evidence="13">
    <location>
        <begin position="211"/>
        <end position="264"/>
    </location>
</feature>
<feature type="compositionally biased region" description="Polar residues" evidence="9">
    <location>
        <begin position="316"/>
        <end position="336"/>
    </location>
</feature>
<evidence type="ECO:0000256" key="8">
    <source>
        <dbReference type="PROSITE-ProRule" id="PRU00284"/>
    </source>
</evidence>
<accession>A0A918K491</accession>
<dbReference type="InterPro" id="IPR003660">
    <property type="entry name" value="HAMP_dom"/>
</dbReference>
<keyword evidence="2" id="KW-0997">Cell inner membrane</keyword>
<keyword evidence="3 10" id="KW-0812">Transmembrane</keyword>
<keyword evidence="6 8" id="KW-0807">Transducer</keyword>
<evidence type="ECO:0000259" key="11">
    <source>
        <dbReference type="PROSITE" id="PS50111"/>
    </source>
</evidence>
<comment type="subcellular location">
    <subcellularLocation>
        <location evidence="1">Cell inner membrane</location>
        <topology evidence="1">Multi-pass membrane protein</topology>
    </subcellularLocation>
</comment>
<keyword evidence="5 10" id="KW-0472">Membrane</keyword>
<evidence type="ECO:0000313" key="15">
    <source>
        <dbReference type="Proteomes" id="UP000626148"/>
    </source>
</evidence>
<protein>
    <submittedName>
        <fullName evidence="14">Chemotaxis transducer</fullName>
    </submittedName>
</protein>
<reference evidence="14" key="1">
    <citation type="journal article" date="2014" name="Int. J. Syst. Evol. Microbiol.">
        <title>Complete genome sequence of Corynebacterium casei LMG S-19264T (=DSM 44701T), isolated from a smear-ripened cheese.</title>
        <authorList>
            <consortium name="US DOE Joint Genome Institute (JGI-PGF)"/>
            <person name="Walter F."/>
            <person name="Albersmeier A."/>
            <person name="Kalinowski J."/>
            <person name="Ruckert C."/>
        </authorList>
    </citation>
    <scope>NUCLEOTIDE SEQUENCE</scope>
    <source>
        <strain evidence="14">KCTC 22169</strain>
    </source>
</reference>
<evidence type="ECO:0000259" key="13">
    <source>
        <dbReference type="PROSITE" id="PS50885"/>
    </source>
</evidence>
<proteinExistence type="inferred from homology"/>